<reference evidence="3" key="2">
    <citation type="submission" date="2017-05" db="EMBL/GenBank/DDBJ databases">
        <authorList>
            <person name="Song R."/>
            <person name="Chenine A.L."/>
            <person name="Ruprecht R.M."/>
        </authorList>
    </citation>
    <scope>NUCLEOTIDE SEQUENCE</scope>
    <source>
        <strain evidence="3">G37</strain>
    </source>
</reference>
<dbReference type="Gene3D" id="2.40.50.140">
    <property type="entry name" value="Nucleic acid-binding proteins"/>
    <property type="match status" value="1"/>
</dbReference>
<accession>A0A238WLA7</accession>
<organism evidence="4 5">
    <name type="scientific">Halorubrum ezzemoulense</name>
    <name type="common">Halorubrum chaoviator</name>
    <dbReference type="NCBI Taxonomy" id="337243"/>
    <lineage>
        <taxon>Archaea</taxon>
        <taxon>Methanobacteriati</taxon>
        <taxon>Methanobacteriota</taxon>
        <taxon>Stenosarchaea group</taxon>
        <taxon>Halobacteria</taxon>
        <taxon>Halobacteriales</taxon>
        <taxon>Haloferacaceae</taxon>
        <taxon>Halorubrum</taxon>
    </lineage>
</organism>
<dbReference type="RefSeq" id="WP_049930425.1">
    <property type="nucleotide sequence ID" value="NZ_CP154831.1"/>
</dbReference>
<dbReference type="PANTHER" id="PTHR40734:SF1">
    <property type="entry name" value="DNA-BINDING PROTEIN"/>
    <property type="match status" value="1"/>
</dbReference>
<proteinExistence type="predicted"/>
<protein>
    <submittedName>
        <fullName evidence="3">Adenosine deaminase</fullName>
    </submittedName>
    <submittedName>
        <fullName evidence="2">DUF655 domain-containing protein</fullName>
    </submittedName>
    <submittedName>
        <fullName evidence="4">Putative nucleotide binding protein</fullName>
    </submittedName>
</protein>
<dbReference type="AlphaFoldDB" id="A0A238WLA7"/>
<dbReference type="Gene3D" id="1.10.150.280">
    <property type="entry name" value="AF1531-like domain"/>
    <property type="match status" value="1"/>
</dbReference>
<gene>
    <name evidence="3" type="ORF">DJ78_12795</name>
    <name evidence="2" type="ORF">PM085_05330</name>
    <name evidence="4" type="ORF">SAMN06266787_102403</name>
</gene>
<dbReference type="GeneID" id="301360649"/>
<evidence type="ECO:0000313" key="6">
    <source>
        <dbReference type="Proteomes" id="UP000216758"/>
    </source>
</evidence>
<dbReference type="Proteomes" id="UP000198297">
    <property type="component" value="Unassembled WGS sequence"/>
</dbReference>
<dbReference type="OrthoDB" id="7902at2157"/>
<reference evidence="3 6" key="1">
    <citation type="journal article" date="2014" name="Front. Microbiol.">
        <title>Population and genomic analysis of the genus Halorubrum.</title>
        <authorList>
            <person name="Fullmer M.S."/>
            <person name="Soucy S.M."/>
            <person name="Swithers K.S."/>
            <person name="Makkay A.M."/>
            <person name="Wheeler R."/>
            <person name="Ventosa A."/>
            <person name="Gogarten J.P."/>
            <person name="Papke R.T."/>
        </authorList>
    </citation>
    <scope>NUCLEOTIDE SEQUENCE [LARGE SCALE GENOMIC DNA]</scope>
    <source>
        <strain evidence="3 6">G37</strain>
    </source>
</reference>
<dbReference type="Pfam" id="PF04919">
    <property type="entry name" value="DUF655"/>
    <property type="match status" value="1"/>
</dbReference>
<evidence type="ECO:0000313" key="7">
    <source>
        <dbReference type="Proteomes" id="UP001210528"/>
    </source>
</evidence>
<dbReference type="SUPFAM" id="SSF160975">
    <property type="entry name" value="AF1531-like"/>
    <property type="match status" value="1"/>
</dbReference>
<reference evidence="4 5" key="3">
    <citation type="submission" date="2017-06" db="EMBL/GenBank/DDBJ databases">
        <authorList>
            <person name="Kim H.J."/>
            <person name="Triplett B.A."/>
        </authorList>
    </citation>
    <scope>NUCLEOTIDE SEQUENCE [LARGE SCALE GENOMIC DNA]</scope>
    <source>
        <strain evidence="4 5">DSM 19316</strain>
    </source>
</reference>
<dbReference type="EMBL" id="NHPB01000089">
    <property type="protein sequence ID" value="OYR68644.1"/>
    <property type="molecule type" value="Genomic_DNA"/>
</dbReference>
<keyword evidence="7" id="KW-1185">Reference proteome</keyword>
<dbReference type="Proteomes" id="UP000216758">
    <property type="component" value="Unassembled WGS sequence"/>
</dbReference>
<dbReference type="EMBL" id="JAQLUK010000003">
    <property type="protein sequence ID" value="MDB2291709.1"/>
    <property type="molecule type" value="Genomic_DNA"/>
</dbReference>
<dbReference type="InterPro" id="IPR012340">
    <property type="entry name" value="NA-bd_OB-fold"/>
</dbReference>
<feature type="region of interest" description="Disordered" evidence="1">
    <location>
        <begin position="1"/>
        <end position="65"/>
    </location>
</feature>
<evidence type="ECO:0000313" key="3">
    <source>
        <dbReference type="EMBL" id="OYR68644.1"/>
    </source>
</evidence>
<sequence length="216" mass="23719">MDNADGDGTPEDDRTGGDAAADAGETPDEDAAGDGRDGPTAVLLDVLPNGRPDDDRPQSRKSPVAYGLGDDSFALYELMLAADADVSVGDRLGLDGPNVGRYREVSFDGLTRNAAAEIEYAAEAIVEADEERFVDFYNEAGPITLRLHQLNLLPGIGKKLRNDLLDERKRGPFESFADVEERISGLHRPREVILERIVEEIREDDLKYRTFVGREE</sequence>
<feature type="compositionally biased region" description="Acidic residues" evidence="1">
    <location>
        <begin position="1"/>
        <end position="10"/>
    </location>
</feature>
<reference evidence="2 7" key="4">
    <citation type="submission" date="2023-01" db="EMBL/GenBank/DDBJ databases">
        <title>Halorubrum ezzemoulense from Santa Pola, Spain.</title>
        <authorList>
            <person name="Feng Y."/>
            <person name="Louyakis A.S."/>
            <person name="Gogarten J.P."/>
        </authorList>
    </citation>
    <scope>NUCLEOTIDE SEQUENCE [LARGE SCALE GENOMIC DNA]</scope>
    <source>
        <strain evidence="2 7">AMM015</strain>
    </source>
</reference>
<evidence type="ECO:0000256" key="1">
    <source>
        <dbReference type="SAM" id="MobiDB-lite"/>
    </source>
</evidence>
<name>A0A238WLA7_HALEZ</name>
<accession>A0A256JIE2</accession>
<dbReference type="InterPro" id="IPR007003">
    <property type="entry name" value="DUF655"/>
</dbReference>
<dbReference type="PANTHER" id="PTHR40734">
    <property type="entry name" value="TRNA-SPECIFIC ADENOSINE DEAMINASE-RELATED"/>
    <property type="match status" value="1"/>
</dbReference>
<evidence type="ECO:0000313" key="5">
    <source>
        <dbReference type="Proteomes" id="UP000198297"/>
    </source>
</evidence>
<dbReference type="EMBL" id="FZNK01000002">
    <property type="protein sequence ID" value="SNR47034.1"/>
    <property type="molecule type" value="Genomic_DNA"/>
</dbReference>
<evidence type="ECO:0000313" key="2">
    <source>
        <dbReference type="EMBL" id="MDB2291709.1"/>
    </source>
</evidence>
<dbReference type="Proteomes" id="UP001210528">
    <property type="component" value="Unassembled WGS sequence"/>
</dbReference>
<evidence type="ECO:0000313" key="4">
    <source>
        <dbReference type="EMBL" id="SNR47034.1"/>
    </source>
</evidence>